<keyword evidence="3" id="KW-0418">Kinase</keyword>
<dbReference type="Gene3D" id="3.30.565.10">
    <property type="entry name" value="Histidine kinase-like ATPase, C-terminal domain"/>
    <property type="match status" value="1"/>
</dbReference>
<keyword evidence="4" id="KW-1185">Reference proteome</keyword>
<protein>
    <submittedName>
        <fullName evidence="3">Histidine kinase</fullName>
    </submittedName>
</protein>
<sequence length="600" mass="68818">MKKYTINIHKKGIRAHLLVYIGFFVVLPLCLGLIILNFYLQKSMNETQKTYDVSTLSQIKNTMDQILETTNYTTSMLMTNKDMLTDLRTLQSWNEDYGVYTAKRSISAKLSELESSTLNAVGVKIAILTSEGDLIGPHIQSKTEVDYHQKSWYQEIIKNNRKTTFCKDLSIFFHEMDIYNVKVNQDLYIGRAITDYNDNYLGIILQQVSGEKIWGKFVKTLENGNEGAFYFFNNEKELQMAYNGGDEKEIQFLIKESEEWKLSQTADVQMIKEYKNYCIPVLLKHSDNMIVYTIPEKAFQLEGKGILRVILVLIFMLILLSIATMVYISGKISKPLVYVVNEVENAVNGIIKIQEPKEISFLEIQKLISSYNRAGDRIKALIEHVKLESKQKEKAHYEILMSQISPHFIFNTVNSIKIMANEKQDWQTVSALESLGKILHAVYSYKNGMTTVGQESALLQAYVDIMKMRFGDSFHYFNSIPTELYYYEIPAFTMQPIVENAILHGIHGVTAGQIIVSTLEYPNDFVISVFNNGNSADKEKMEELLKHSEQNRSNFTGIGLNNVNSRLKMLYGDTYGLIFNDSVTTGFEIWIRIPKKIAAR</sequence>
<keyword evidence="1" id="KW-1133">Transmembrane helix</keyword>
<proteinExistence type="predicted"/>
<evidence type="ECO:0000256" key="1">
    <source>
        <dbReference type="SAM" id="Phobius"/>
    </source>
</evidence>
<organism evidence="3 4">
    <name type="scientific">Anaerobium acetethylicum</name>
    <dbReference type="NCBI Taxonomy" id="1619234"/>
    <lineage>
        <taxon>Bacteria</taxon>
        <taxon>Bacillati</taxon>
        <taxon>Bacillota</taxon>
        <taxon>Clostridia</taxon>
        <taxon>Lachnospirales</taxon>
        <taxon>Lachnospiraceae</taxon>
        <taxon>Anaerobium</taxon>
    </lineage>
</organism>
<dbReference type="PANTHER" id="PTHR34220">
    <property type="entry name" value="SENSOR HISTIDINE KINASE YPDA"/>
    <property type="match status" value="1"/>
</dbReference>
<dbReference type="InterPro" id="IPR050640">
    <property type="entry name" value="Bact_2-comp_sensor_kinase"/>
</dbReference>
<keyword evidence="3" id="KW-0808">Transferase</keyword>
<dbReference type="PANTHER" id="PTHR34220:SF7">
    <property type="entry name" value="SENSOR HISTIDINE KINASE YPDA"/>
    <property type="match status" value="1"/>
</dbReference>
<dbReference type="InterPro" id="IPR036890">
    <property type="entry name" value="HATPase_C_sf"/>
</dbReference>
<dbReference type="GO" id="GO:0016020">
    <property type="term" value="C:membrane"/>
    <property type="evidence" value="ECO:0007669"/>
    <property type="project" value="InterPro"/>
</dbReference>
<dbReference type="AlphaFoldDB" id="A0A1D3TZD5"/>
<accession>A0A1D3TZD5</accession>
<keyword evidence="1" id="KW-0472">Membrane</keyword>
<reference evidence="4" key="1">
    <citation type="submission" date="2016-09" db="EMBL/GenBank/DDBJ databases">
        <authorList>
            <person name="Varghese N."/>
            <person name="Submissions S."/>
        </authorList>
    </citation>
    <scope>NUCLEOTIDE SEQUENCE [LARGE SCALE GENOMIC DNA]</scope>
    <source>
        <strain evidence="4">GluBS11</strain>
    </source>
</reference>
<dbReference type="Pfam" id="PF06580">
    <property type="entry name" value="His_kinase"/>
    <property type="match status" value="1"/>
</dbReference>
<dbReference type="GO" id="GO:0000155">
    <property type="term" value="F:phosphorelay sensor kinase activity"/>
    <property type="evidence" value="ECO:0007669"/>
    <property type="project" value="InterPro"/>
</dbReference>
<feature type="transmembrane region" description="Helical" evidence="1">
    <location>
        <begin position="17"/>
        <end position="40"/>
    </location>
</feature>
<name>A0A1D3TZD5_9FIRM</name>
<dbReference type="EMBL" id="FMKA01000071">
    <property type="protein sequence ID" value="SCP99919.1"/>
    <property type="molecule type" value="Genomic_DNA"/>
</dbReference>
<feature type="domain" description="Signal transduction histidine kinase internal region" evidence="2">
    <location>
        <begin position="396"/>
        <end position="474"/>
    </location>
</feature>
<evidence type="ECO:0000313" key="4">
    <source>
        <dbReference type="Proteomes" id="UP000199315"/>
    </source>
</evidence>
<keyword evidence="1" id="KW-0812">Transmembrane</keyword>
<dbReference type="InterPro" id="IPR010559">
    <property type="entry name" value="Sig_transdc_His_kin_internal"/>
</dbReference>
<dbReference type="OrthoDB" id="138378at2"/>
<dbReference type="Proteomes" id="UP000199315">
    <property type="component" value="Unassembled WGS sequence"/>
</dbReference>
<feature type="transmembrane region" description="Helical" evidence="1">
    <location>
        <begin position="306"/>
        <end position="328"/>
    </location>
</feature>
<evidence type="ECO:0000259" key="2">
    <source>
        <dbReference type="Pfam" id="PF06580"/>
    </source>
</evidence>
<dbReference type="STRING" id="1619234.SAMN05421730_10713"/>
<gene>
    <name evidence="3" type="ORF">SAMN05421730_10713</name>
</gene>
<evidence type="ECO:0000313" key="3">
    <source>
        <dbReference type="EMBL" id="SCP99919.1"/>
    </source>
</evidence>
<dbReference type="SUPFAM" id="SSF55874">
    <property type="entry name" value="ATPase domain of HSP90 chaperone/DNA topoisomerase II/histidine kinase"/>
    <property type="match status" value="1"/>
</dbReference>